<keyword evidence="13" id="KW-0449">Lipoprotein</keyword>
<evidence type="ECO:0000313" key="13">
    <source>
        <dbReference type="EMBL" id="SMO67442.1"/>
    </source>
</evidence>
<dbReference type="GO" id="GO:0016740">
    <property type="term" value="F:transferase activity"/>
    <property type="evidence" value="ECO:0007669"/>
    <property type="project" value="UniProtKB-UniRule"/>
</dbReference>
<evidence type="ECO:0000256" key="9">
    <source>
        <dbReference type="ARBA" id="ARBA00048540"/>
    </source>
</evidence>
<feature type="chain" id="PRO_5039887831" description="FAD:protein FMN transferase" evidence="12">
    <location>
        <begin position="26"/>
        <end position="303"/>
    </location>
</feature>
<organism evidence="13 14">
    <name type="scientific">Thalassovita litoralis</name>
    <dbReference type="NCBI Taxonomy" id="1010611"/>
    <lineage>
        <taxon>Bacteria</taxon>
        <taxon>Pseudomonadati</taxon>
        <taxon>Pseudomonadota</taxon>
        <taxon>Alphaproteobacteria</taxon>
        <taxon>Rhodobacterales</taxon>
        <taxon>Roseobacteraceae</taxon>
        <taxon>Thalassovita</taxon>
    </lineage>
</organism>
<dbReference type="Gene3D" id="3.10.520.10">
    <property type="entry name" value="ApbE-like domains"/>
    <property type="match status" value="1"/>
</dbReference>
<name>A0A521D738_9RHOB</name>
<dbReference type="InterPro" id="IPR003374">
    <property type="entry name" value="ApbE-like_sf"/>
</dbReference>
<evidence type="ECO:0000256" key="7">
    <source>
        <dbReference type="ARBA" id="ARBA00022842"/>
    </source>
</evidence>
<dbReference type="InterPro" id="IPR024932">
    <property type="entry name" value="ApbE"/>
</dbReference>
<comment type="cofactor">
    <cofactor evidence="11">
        <name>Mg(2+)</name>
        <dbReference type="ChEBI" id="CHEBI:18420"/>
    </cofactor>
    <cofactor evidence="11">
        <name>Mn(2+)</name>
        <dbReference type="ChEBI" id="CHEBI:29035"/>
    </cofactor>
    <text evidence="11">Magnesium. Can also use manganese.</text>
</comment>
<evidence type="ECO:0000313" key="14">
    <source>
        <dbReference type="Proteomes" id="UP000316030"/>
    </source>
</evidence>
<dbReference type="SUPFAM" id="SSF143631">
    <property type="entry name" value="ApbE-like"/>
    <property type="match status" value="1"/>
</dbReference>
<dbReference type="PROSITE" id="PS51318">
    <property type="entry name" value="TAT"/>
    <property type="match status" value="1"/>
</dbReference>
<feature type="signal peptide" evidence="12">
    <location>
        <begin position="1"/>
        <end position="25"/>
    </location>
</feature>
<keyword evidence="7 10" id="KW-0460">Magnesium</keyword>
<evidence type="ECO:0000256" key="2">
    <source>
        <dbReference type="ARBA" id="ARBA00016337"/>
    </source>
</evidence>
<keyword evidence="3 10" id="KW-0285">Flavoprotein</keyword>
<evidence type="ECO:0000256" key="4">
    <source>
        <dbReference type="ARBA" id="ARBA00022679"/>
    </source>
</evidence>
<evidence type="ECO:0000256" key="8">
    <source>
        <dbReference type="ARBA" id="ARBA00031306"/>
    </source>
</evidence>
<keyword evidence="5 10" id="KW-0479">Metal-binding</keyword>
<keyword evidence="14" id="KW-1185">Reference proteome</keyword>
<dbReference type="RefSeq" id="WP_142493123.1">
    <property type="nucleotide sequence ID" value="NZ_FXTO01000009.1"/>
</dbReference>
<dbReference type="Pfam" id="PF02424">
    <property type="entry name" value="ApbE"/>
    <property type="match status" value="1"/>
</dbReference>
<dbReference type="EC" id="2.7.1.180" evidence="1 10"/>
<dbReference type="PANTHER" id="PTHR30040:SF2">
    <property type="entry name" value="FAD:PROTEIN FMN TRANSFERASE"/>
    <property type="match status" value="1"/>
</dbReference>
<comment type="catalytic activity">
    <reaction evidence="9 10">
        <text>L-threonyl-[protein] + FAD = FMN-L-threonyl-[protein] + AMP + H(+)</text>
        <dbReference type="Rhea" id="RHEA:36847"/>
        <dbReference type="Rhea" id="RHEA-COMP:11060"/>
        <dbReference type="Rhea" id="RHEA-COMP:11061"/>
        <dbReference type="ChEBI" id="CHEBI:15378"/>
        <dbReference type="ChEBI" id="CHEBI:30013"/>
        <dbReference type="ChEBI" id="CHEBI:57692"/>
        <dbReference type="ChEBI" id="CHEBI:74257"/>
        <dbReference type="ChEBI" id="CHEBI:456215"/>
        <dbReference type="EC" id="2.7.1.180"/>
    </reaction>
</comment>
<evidence type="ECO:0000256" key="3">
    <source>
        <dbReference type="ARBA" id="ARBA00022630"/>
    </source>
</evidence>
<feature type="binding site" evidence="11">
    <location>
        <position position="164"/>
    </location>
    <ligand>
        <name>Mg(2+)</name>
        <dbReference type="ChEBI" id="CHEBI:18420"/>
    </ligand>
</feature>
<evidence type="ECO:0000256" key="6">
    <source>
        <dbReference type="ARBA" id="ARBA00022827"/>
    </source>
</evidence>
<dbReference type="InterPro" id="IPR006311">
    <property type="entry name" value="TAT_signal"/>
</dbReference>
<accession>A0A521D738</accession>
<comment type="similarity">
    <text evidence="10">Belongs to the ApbE family.</text>
</comment>
<evidence type="ECO:0000256" key="11">
    <source>
        <dbReference type="PIRSR" id="PIRSR006268-2"/>
    </source>
</evidence>
<evidence type="ECO:0000256" key="10">
    <source>
        <dbReference type="PIRNR" id="PIRNR006268"/>
    </source>
</evidence>
<dbReference type="PANTHER" id="PTHR30040">
    <property type="entry name" value="THIAMINE BIOSYNTHESIS LIPOPROTEIN APBE"/>
    <property type="match status" value="1"/>
</dbReference>
<sequence length="303" mass="32161">MKPTRRRFLTLASAACLGAALPARAYQWQGTALGAHAQIILDHPNAKDITRAAMAEIARLERVFSLYKSGSELSRLNAAGRLEAPSFELLECLAVARDVHRITEGAFDPSIQPLWAAMAQSYSAGRSPTAKDLTQARSAIGFDRVRFDASAIELAPGQALTLNGIAQGYIADRVADLMQRAGVQDVLINTGEILAMGPSDTGAGWPVRIDRTDQKLFLNNRAIATSASFGTVLDADGRQGHILSPDPRAAVAAVQVSVSAPTAALADGLSTGLCVFDSLAKVHDTLRKAPDARLESYLEIGTL</sequence>
<dbReference type="OrthoDB" id="9778595at2"/>
<feature type="binding site" evidence="11">
    <location>
        <position position="267"/>
    </location>
    <ligand>
        <name>Mg(2+)</name>
        <dbReference type="ChEBI" id="CHEBI:18420"/>
    </ligand>
</feature>
<keyword evidence="4 10" id="KW-0808">Transferase</keyword>
<gene>
    <name evidence="13" type="ORF">SAMN06265173_10960</name>
</gene>
<dbReference type="AlphaFoldDB" id="A0A521D738"/>
<dbReference type="GO" id="GO:0046872">
    <property type="term" value="F:metal ion binding"/>
    <property type="evidence" value="ECO:0007669"/>
    <property type="project" value="UniProtKB-UniRule"/>
</dbReference>
<evidence type="ECO:0000256" key="5">
    <source>
        <dbReference type="ARBA" id="ARBA00022723"/>
    </source>
</evidence>
<keyword evidence="12" id="KW-0732">Signal</keyword>
<evidence type="ECO:0000256" key="1">
    <source>
        <dbReference type="ARBA" id="ARBA00011955"/>
    </source>
</evidence>
<feature type="binding site" evidence="11">
    <location>
        <position position="271"/>
    </location>
    <ligand>
        <name>Mg(2+)</name>
        <dbReference type="ChEBI" id="CHEBI:18420"/>
    </ligand>
</feature>
<protein>
    <recommendedName>
        <fullName evidence="2 10">FAD:protein FMN transferase</fullName>
        <ecNumber evidence="1 10">2.7.1.180</ecNumber>
    </recommendedName>
    <alternativeName>
        <fullName evidence="8 10">Flavin transferase</fullName>
    </alternativeName>
</protein>
<proteinExistence type="inferred from homology"/>
<keyword evidence="6 10" id="KW-0274">FAD</keyword>
<evidence type="ECO:0000256" key="12">
    <source>
        <dbReference type="SAM" id="SignalP"/>
    </source>
</evidence>
<dbReference type="PIRSF" id="PIRSF006268">
    <property type="entry name" value="ApbE"/>
    <property type="match status" value="1"/>
</dbReference>
<reference evidence="13 14" key="1">
    <citation type="submission" date="2017-05" db="EMBL/GenBank/DDBJ databases">
        <authorList>
            <person name="Varghese N."/>
            <person name="Submissions S."/>
        </authorList>
    </citation>
    <scope>NUCLEOTIDE SEQUENCE [LARGE SCALE GENOMIC DNA]</scope>
    <source>
        <strain evidence="13 14">DSM 29506</strain>
    </source>
</reference>
<dbReference type="EMBL" id="FXTO01000009">
    <property type="protein sequence ID" value="SMO67442.1"/>
    <property type="molecule type" value="Genomic_DNA"/>
</dbReference>
<dbReference type="Proteomes" id="UP000316030">
    <property type="component" value="Unassembled WGS sequence"/>
</dbReference>